<evidence type="ECO:0000256" key="2">
    <source>
        <dbReference type="ARBA" id="ARBA00002451"/>
    </source>
</evidence>
<dbReference type="STRING" id="27342.A0A0H2RVB1"/>
<dbReference type="SUPFAM" id="SSF54897">
    <property type="entry name" value="Protease propeptides/inhibitors"/>
    <property type="match status" value="1"/>
</dbReference>
<dbReference type="EC" id="3.4.14.10" evidence="4"/>
<dbReference type="GO" id="GO:0004252">
    <property type="term" value="F:serine-type endopeptidase activity"/>
    <property type="evidence" value="ECO:0007669"/>
    <property type="project" value="UniProtKB-UniRule"/>
</dbReference>
<accession>A0A0H2RVB1</accession>
<evidence type="ECO:0000313" key="18">
    <source>
        <dbReference type="EMBL" id="KLO15522.1"/>
    </source>
</evidence>
<dbReference type="FunFam" id="3.40.50.200:FF:000015">
    <property type="entry name" value="Tripeptidyl peptidase A"/>
    <property type="match status" value="1"/>
</dbReference>
<keyword evidence="11 15" id="KW-0106">Calcium</keyword>
<evidence type="ECO:0000256" key="3">
    <source>
        <dbReference type="ARBA" id="ARBA00004239"/>
    </source>
</evidence>
<evidence type="ECO:0000256" key="6">
    <source>
        <dbReference type="ARBA" id="ARBA00022670"/>
    </source>
</evidence>
<dbReference type="Proteomes" id="UP000053477">
    <property type="component" value="Unassembled WGS sequence"/>
</dbReference>
<dbReference type="SUPFAM" id="SSF52743">
    <property type="entry name" value="Subtilisin-like"/>
    <property type="match status" value="1"/>
</dbReference>
<comment type="cofactor">
    <cofactor evidence="15">
        <name>Ca(2+)</name>
        <dbReference type="ChEBI" id="CHEBI:29108"/>
    </cofactor>
    <text evidence="15">Binds 1 Ca(2+) ion per subunit.</text>
</comment>
<evidence type="ECO:0000256" key="4">
    <source>
        <dbReference type="ARBA" id="ARBA00012462"/>
    </source>
</evidence>
<feature type="active site" description="Charge relay system" evidence="15">
    <location>
        <position position="562"/>
    </location>
</feature>
<evidence type="ECO:0000256" key="8">
    <source>
        <dbReference type="ARBA" id="ARBA00022729"/>
    </source>
</evidence>
<keyword evidence="10 15" id="KW-0720">Serine protease</keyword>
<evidence type="ECO:0000256" key="14">
    <source>
        <dbReference type="ARBA" id="ARBA00023180"/>
    </source>
</evidence>
<dbReference type="InterPro" id="IPR036852">
    <property type="entry name" value="Peptidase_S8/S53_dom_sf"/>
</dbReference>
<dbReference type="GO" id="GO:0008240">
    <property type="term" value="F:tripeptidyl-peptidase activity"/>
    <property type="evidence" value="ECO:0007669"/>
    <property type="project" value="UniProtKB-EC"/>
</dbReference>
<feature type="active site" description="Charge relay system" evidence="15">
    <location>
        <position position="318"/>
    </location>
</feature>
<feature type="domain" description="Peptidase S53" evidence="17">
    <location>
        <begin position="235"/>
        <end position="644"/>
    </location>
</feature>
<protein>
    <recommendedName>
        <fullName evidence="4">tripeptidyl-peptidase II</fullName>
        <ecNumber evidence="4">3.4.14.10</ecNumber>
    </recommendedName>
</protein>
<evidence type="ECO:0000256" key="15">
    <source>
        <dbReference type="PROSITE-ProRule" id="PRU01032"/>
    </source>
</evidence>
<dbReference type="GO" id="GO:0005576">
    <property type="term" value="C:extracellular region"/>
    <property type="evidence" value="ECO:0007669"/>
    <property type="project" value="UniProtKB-SubCell"/>
</dbReference>
<dbReference type="Gene3D" id="3.40.50.200">
    <property type="entry name" value="Peptidase S8/S53 domain"/>
    <property type="match status" value="1"/>
</dbReference>
<keyword evidence="14" id="KW-0325">Glycoprotein</keyword>
<evidence type="ECO:0000259" key="17">
    <source>
        <dbReference type="PROSITE" id="PS51695"/>
    </source>
</evidence>
<dbReference type="InterPro" id="IPR030400">
    <property type="entry name" value="Sedolisin_dom"/>
</dbReference>
<evidence type="ECO:0000313" key="19">
    <source>
        <dbReference type="Proteomes" id="UP000053477"/>
    </source>
</evidence>
<keyword evidence="7 15" id="KW-0479">Metal-binding</keyword>
<keyword evidence="8 16" id="KW-0732">Signal</keyword>
<dbReference type="PROSITE" id="PS51695">
    <property type="entry name" value="SEDOLISIN"/>
    <property type="match status" value="1"/>
</dbReference>
<evidence type="ECO:0000256" key="10">
    <source>
        <dbReference type="ARBA" id="ARBA00022825"/>
    </source>
</evidence>
<dbReference type="InParanoid" id="A0A0H2RVB1"/>
<reference evidence="18 19" key="1">
    <citation type="submission" date="2015-04" db="EMBL/GenBank/DDBJ databases">
        <title>Complete genome sequence of Schizopora paradoxa KUC8140, a cosmopolitan wood degrader in East Asia.</title>
        <authorList>
            <consortium name="DOE Joint Genome Institute"/>
            <person name="Min B."/>
            <person name="Park H."/>
            <person name="Jang Y."/>
            <person name="Kim J.-J."/>
            <person name="Kim K.H."/>
            <person name="Pangilinan J."/>
            <person name="Lipzen A."/>
            <person name="Riley R."/>
            <person name="Grigoriev I.V."/>
            <person name="Spatafora J.W."/>
            <person name="Choi I.-G."/>
        </authorList>
    </citation>
    <scope>NUCLEOTIDE SEQUENCE [LARGE SCALE GENOMIC DNA]</scope>
    <source>
        <strain evidence="18 19">KUC8140</strain>
    </source>
</reference>
<evidence type="ECO:0000256" key="12">
    <source>
        <dbReference type="ARBA" id="ARBA00023026"/>
    </source>
</evidence>
<evidence type="ECO:0000256" key="11">
    <source>
        <dbReference type="ARBA" id="ARBA00022837"/>
    </source>
</evidence>
<keyword evidence="19" id="KW-1185">Reference proteome</keyword>
<comment type="catalytic activity">
    <reaction evidence="1">
        <text>Release of an N-terminal tripeptide from a polypeptide.</text>
        <dbReference type="EC" id="3.4.14.10"/>
    </reaction>
</comment>
<evidence type="ECO:0000256" key="7">
    <source>
        <dbReference type="ARBA" id="ARBA00022723"/>
    </source>
</evidence>
<comment type="subcellular location">
    <subcellularLocation>
        <location evidence="3">Secreted</location>
        <location evidence="3">Extracellular space</location>
    </subcellularLocation>
</comment>
<keyword evidence="12" id="KW-0843">Virulence</keyword>
<evidence type="ECO:0000256" key="5">
    <source>
        <dbReference type="ARBA" id="ARBA00022525"/>
    </source>
</evidence>
<dbReference type="EMBL" id="KQ085928">
    <property type="protein sequence ID" value="KLO15522.1"/>
    <property type="molecule type" value="Genomic_DNA"/>
</dbReference>
<dbReference type="CDD" id="cd04056">
    <property type="entry name" value="Peptidases_S53"/>
    <property type="match status" value="1"/>
</dbReference>
<keyword evidence="13" id="KW-0865">Zymogen</keyword>
<name>A0A0H2RVB1_9AGAM</name>
<feature type="chain" id="PRO_5005202157" description="tripeptidyl-peptidase II" evidence="16">
    <location>
        <begin position="19"/>
        <end position="645"/>
    </location>
</feature>
<gene>
    <name evidence="18" type="ORF">SCHPADRAFT_914404</name>
</gene>
<evidence type="ECO:0000256" key="13">
    <source>
        <dbReference type="ARBA" id="ARBA00023145"/>
    </source>
</evidence>
<evidence type="ECO:0000256" key="16">
    <source>
        <dbReference type="SAM" id="SignalP"/>
    </source>
</evidence>
<dbReference type="InterPro" id="IPR050819">
    <property type="entry name" value="Tripeptidyl-peptidase_I"/>
</dbReference>
<keyword evidence="5" id="KW-0964">Secreted</keyword>
<feature type="binding site" evidence="15">
    <location>
        <position position="606"/>
    </location>
    <ligand>
        <name>Ca(2+)</name>
        <dbReference type="ChEBI" id="CHEBI:29108"/>
    </ligand>
</feature>
<organism evidence="18 19">
    <name type="scientific">Schizopora paradoxa</name>
    <dbReference type="NCBI Taxonomy" id="27342"/>
    <lineage>
        <taxon>Eukaryota</taxon>
        <taxon>Fungi</taxon>
        <taxon>Dikarya</taxon>
        <taxon>Basidiomycota</taxon>
        <taxon>Agaricomycotina</taxon>
        <taxon>Agaricomycetes</taxon>
        <taxon>Hymenochaetales</taxon>
        <taxon>Schizoporaceae</taxon>
        <taxon>Schizopora</taxon>
    </lineage>
</organism>
<evidence type="ECO:0000256" key="1">
    <source>
        <dbReference type="ARBA" id="ARBA00001910"/>
    </source>
</evidence>
<feature type="binding site" evidence="15">
    <location>
        <position position="624"/>
    </location>
    <ligand>
        <name>Ca(2+)</name>
        <dbReference type="ChEBI" id="CHEBI:29108"/>
    </ligand>
</feature>
<dbReference type="SMART" id="SM00944">
    <property type="entry name" value="Pro-kuma_activ"/>
    <property type="match status" value="1"/>
</dbReference>
<dbReference type="InterPro" id="IPR015366">
    <property type="entry name" value="S53_propep"/>
</dbReference>
<evidence type="ECO:0000256" key="9">
    <source>
        <dbReference type="ARBA" id="ARBA00022801"/>
    </source>
</evidence>
<feature type="signal peptide" evidence="16">
    <location>
        <begin position="1"/>
        <end position="18"/>
    </location>
</feature>
<dbReference type="Pfam" id="PF09286">
    <property type="entry name" value="Pro-kuma_activ"/>
    <property type="match status" value="1"/>
</dbReference>
<dbReference type="OrthoDB" id="409122at2759"/>
<dbReference type="GO" id="GO:0046872">
    <property type="term" value="F:metal ion binding"/>
    <property type="evidence" value="ECO:0007669"/>
    <property type="project" value="UniProtKB-UniRule"/>
</dbReference>
<dbReference type="PANTHER" id="PTHR14218:SF19">
    <property type="entry name" value="SERINE PROTEASE AORO, PUTATIVE (AFU_ORTHOLOGUE AFUA_6G10250)-RELATED"/>
    <property type="match status" value="1"/>
</dbReference>
<dbReference type="GO" id="GO:0006508">
    <property type="term" value="P:proteolysis"/>
    <property type="evidence" value="ECO:0007669"/>
    <property type="project" value="UniProtKB-KW"/>
</dbReference>
<dbReference type="CDD" id="cd11377">
    <property type="entry name" value="Pro-peptidase_S53"/>
    <property type="match status" value="1"/>
</dbReference>
<dbReference type="PANTHER" id="PTHR14218">
    <property type="entry name" value="PROTEASE S8 TRIPEPTIDYL PEPTIDASE I CLN2"/>
    <property type="match status" value="1"/>
</dbReference>
<comment type="function">
    <text evidence="2">Secreted tripeptidyl-peptidase which degrades proteins at acidic pHs and is involved in virulence.</text>
</comment>
<feature type="binding site" evidence="15">
    <location>
        <position position="605"/>
    </location>
    <ligand>
        <name>Ca(2+)</name>
        <dbReference type="ChEBI" id="CHEBI:29108"/>
    </ligand>
</feature>
<keyword evidence="6 15" id="KW-0645">Protease</keyword>
<feature type="binding site" evidence="15">
    <location>
        <position position="622"/>
    </location>
    <ligand>
        <name>Ca(2+)</name>
        <dbReference type="ChEBI" id="CHEBI:29108"/>
    </ligand>
</feature>
<dbReference type="AlphaFoldDB" id="A0A0H2RVB1"/>
<feature type="active site" description="Charge relay system" evidence="15">
    <location>
        <position position="314"/>
    </location>
</feature>
<sequence>MRFLDSLALFLLALSVDASRISRTGYVVHEKRDIIPTAWTRTRRLESEAVLPMRFGLQQQNIHRLEEILMDVSHPESPNYGKHWTPAQLAETFSARRESIEAVKTWLEGEGISADRMRLSPSRGWIDFNATVDEIESILQAEYHVFKHEDTGKEHVACDSYSVPHHVKEHIDLIIPTLHFDAKINAVAPKRMAKRDSVPVEGAARNVGKPGVGLNPTTTGKVSKILGQLENCDSQITPDCLRALYEVVYKQVATEKNSYGIVEYTTQAFLGSDLGEFSLLLSKHSNETNTLPSLVGKRPKFVATVNQSFNFNGESDLDLEYGMALAAPLKVTLYQAGDIPEGASFNNLLDALDASYCTFEGGDDPTQDGIYPDPLPGGFTGPESCGIVKPANIISTSYASDEADLTPFYAIRQCNEYGKLGIMGTTILYSSGDHGVAGNSGVCLNPNGTQSIGGTRFNPLFPAVCPFVTAVGATQVNPNSTVFEPESASEQVIFSGGGFSNVFKRPSYQDAAVEGFLTNHPPPFTSTQFNTSGSRGFPDISANGVNYVVAVDGEFSLVFGTSCSSPVLGAILTLINDARLAIGKSPIGFINPTIYSEFFKGALNDITSGGNQGTPGFTAASGWDPVTGLGTPNFPKLLARWLLLP</sequence>
<proteinExistence type="predicted"/>
<keyword evidence="9 15" id="KW-0378">Hydrolase</keyword>